<dbReference type="RefSeq" id="WP_198915866.1">
    <property type="nucleotide sequence ID" value="NZ_JAEKPD010000007.1"/>
</dbReference>
<keyword evidence="4 6" id="KW-0472">Membrane</keyword>
<evidence type="ECO:0000313" key="9">
    <source>
        <dbReference type="Proteomes" id="UP000642488"/>
    </source>
</evidence>
<protein>
    <submittedName>
        <fullName evidence="8">LapA family protein</fullName>
    </submittedName>
</protein>
<dbReference type="Pfam" id="PF06305">
    <property type="entry name" value="LapA_dom"/>
    <property type="match status" value="1"/>
</dbReference>
<evidence type="ECO:0000313" key="8">
    <source>
        <dbReference type="EMBL" id="MBJ3762691.1"/>
    </source>
</evidence>
<evidence type="ECO:0000256" key="5">
    <source>
        <dbReference type="SAM" id="MobiDB-lite"/>
    </source>
</evidence>
<dbReference type="GO" id="GO:0005886">
    <property type="term" value="C:plasma membrane"/>
    <property type="evidence" value="ECO:0007669"/>
    <property type="project" value="InterPro"/>
</dbReference>
<keyword evidence="2 6" id="KW-0812">Transmembrane</keyword>
<keyword evidence="3 6" id="KW-1133">Transmembrane helix</keyword>
<dbReference type="InterPro" id="IPR010445">
    <property type="entry name" value="LapA_dom"/>
</dbReference>
<accession>A0A934MDS4</accession>
<evidence type="ECO:0000256" key="4">
    <source>
        <dbReference type="ARBA" id="ARBA00023136"/>
    </source>
</evidence>
<evidence type="ECO:0000256" key="3">
    <source>
        <dbReference type="ARBA" id="ARBA00022989"/>
    </source>
</evidence>
<feature type="region of interest" description="Disordered" evidence="5">
    <location>
        <begin position="82"/>
        <end position="104"/>
    </location>
</feature>
<evidence type="ECO:0000259" key="7">
    <source>
        <dbReference type="Pfam" id="PF06305"/>
    </source>
</evidence>
<keyword evidence="1" id="KW-1003">Cell membrane</keyword>
<organism evidence="8 9">
    <name type="scientific">Palleronia pontilimi</name>
    <dbReference type="NCBI Taxonomy" id="1964209"/>
    <lineage>
        <taxon>Bacteria</taxon>
        <taxon>Pseudomonadati</taxon>
        <taxon>Pseudomonadota</taxon>
        <taxon>Alphaproteobacteria</taxon>
        <taxon>Rhodobacterales</taxon>
        <taxon>Roseobacteraceae</taxon>
        <taxon>Palleronia</taxon>
    </lineage>
</organism>
<evidence type="ECO:0000256" key="6">
    <source>
        <dbReference type="SAM" id="Phobius"/>
    </source>
</evidence>
<comment type="caution">
    <text evidence="8">The sequence shown here is derived from an EMBL/GenBank/DDBJ whole genome shotgun (WGS) entry which is preliminary data.</text>
</comment>
<feature type="domain" description="Lipopolysaccharide assembly protein A" evidence="7">
    <location>
        <begin position="42"/>
        <end position="95"/>
    </location>
</feature>
<evidence type="ECO:0000256" key="2">
    <source>
        <dbReference type="ARBA" id="ARBA00022692"/>
    </source>
</evidence>
<evidence type="ECO:0000256" key="1">
    <source>
        <dbReference type="ARBA" id="ARBA00022475"/>
    </source>
</evidence>
<keyword evidence="9" id="KW-1185">Reference proteome</keyword>
<dbReference type="EMBL" id="JAEKPD010000007">
    <property type="protein sequence ID" value="MBJ3762691.1"/>
    <property type="molecule type" value="Genomic_DNA"/>
</dbReference>
<gene>
    <name evidence="8" type="ORF">ILP92_08040</name>
</gene>
<dbReference type="Proteomes" id="UP000642488">
    <property type="component" value="Unassembled WGS sequence"/>
</dbReference>
<feature type="transmembrane region" description="Helical" evidence="6">
    <location>
        <begin position="46"/>
        <end position="68"/>
    </location>
</feature>
<dbReference type="AlphaFoldDB" id="A0A934MDS4"/>
<proteinExistence type="predicted"/>
<reference evidence="8" key="1">
    <citation type="submission" date="2020-12" db="EMBL/GenBank/DDBJ databases">
        <title>Bacterial taxonomy.</title>
        <authorList>
            <person name="Pan X."/>
        </authorList>
    </citation>
    <scope>NUCLEOTIDE SEQUENCE</scope>
    <source>
        <strain evidence="8">KCTC 52957</strain>
    </source>
</reference>
<sequence>MSLVKYVFLAVLAVLLIVVALANSMAVTLRVLPETMAGFLGWSWQITLPMFVVILGAVILGLLIGFLWEWLREHKHRVAARNERREREALQRENEQLKTDRRGASRNDDILALLEDGSVPR</sequence>
<name>A0A934MDS4_9RHOB</name>